<keyword evidence="4 6" id="KW-0472">Membrane</keyword>
<dbReference type="InterPro" id="IPR019537">
    <property type="entry name" value="TMEM65"/>
</dbReference>
<dbReference type="PANTHER" id="PTHR21706:SF15">
    <property type="entry name" value="TRANSMEMBRANE PROTEIN 65"/>
    <property type="match status" value="1"/>
</dbReference>
<evidence type="ECO:0000256" key="5">
    <source>
        <dbReference type="SAM" id="Coils"/>
    </source>
</evidence>
<reference evidence="8 9" key="1">
    <citation type="journal article" date="2021" name="Sci. Rep.">
        <title>The genome of the diatom Chaetoceros tenuissimus carries an ancient integrated fragment of an extant virus.</title>
        <authorList>
            <person name="Hongo Y."/>
            <person name="Kimura K."/>
            <person name="Takaki Y."/>
            <person name="Yoshida Y."/>
            <person name="Baba S."/>
            <person name="Kobayashi G."/>
            <person name="Nagasaki K."/>
            <person name="Hano T."/>
            <person name="Tomaru Y."/>
        </authorList>
    </citation>
    <scope>NUCLEOTIDE SEQUENCE [LARGE SCALE GENOMIC DNA]</scope>
    <source>
        <strain evidence="8 9">NIES-3715</strain>
    </source>
</reference>
<protein>
    <recommendedName>
        <fullName evidence="7">ACT domain-containing protein</fullName>
    </recommendedName>
</protein>
<evidence type="ECO:0000256" key="4">
    <source>
        <dbReference type="ARBA" id="ARBA00023136"/>
    </source>
</evidence>
<keyword evidence="9" id="KW-1185">Reference proteome</keyword>
<evidence type="ECO:0000256" key="1">
    <source>
        <dbReference type="ARBA" id="ARBA00004141"/>
    </source>
</evidence>
<keyword evidence="5" id="KW-0175">Coiled coil</keyword>
<dbReference type="GO" id="GO:0016020">
    <property type="term" value="C:membrane"/>
    <property type="evidence" value="ECO:0007669"/>
    <property type="project" value="UniProtKB-SubCell"/>
</dbReference>
<dbReference type="PANTHER" id="PTHR21706">
    <property type="entry name" value="TRANSMEMBRANE PROTEIN 65"/>
    <property type="match status" value="1"/>
</dbReference>
<feature type="coiled-coil region" evidence="5">
    <location>
        <begin position="235"/>
        <end position="269"/>
    </location>
</feature>
<evidence type="ECO:0000313" key="8">
    <source>
        <dbReference type="EMBL" id="GFH48335.1"/>
    </source>
</evidence>
<evidence type="ECO:0000256" key="2">
    <source>
        <dbReference type="ARBA" id="ARBA00022692"/>
    </source>
</evidence>
<sequence length="281" mass="30301">MQTKAESSSSSDVTLPTDFQLRAHYISNSIPFVGFGIVDQTVMIQAGNAIDCTLGVTFGLSTLSAAAVGGLISNVSGILCGGTLENFAKKAGLPNSNLTAAQRNLPFVKRNRLLSQAAGVLFGCTLGLVNLLFIDTERSSHLKLQQLSEDNEFAFEVEANNDDPDSTELIVRGPDNDGLLASVTASLSLGGYSILDVSAHKLKDGSIEDKFRVVVQGTKKRVDDDDLRKVSELVLDATKENALLLKAQVSELESLNEQLQQRVEHLESVLVKRRVTIRKSL</sequence>
<feature type="transmembrane region" description="Helical" evidence="6">
    <location>
        <begin position="113"/>
        <end position="134"/>
    </location>
</feature>
<proteinExistence type="predicted"/>
<dbReference type="PROSITE" id="PS51671">
    <property type="entry name" value="ACT"/>
    <property type="match status" value="1"/>
</dbReference>
<evidence type="ECO:0000259" key="7">
    <source>
        <dbReference type="PROSITE" id="PS51671"/>
    </source>
</evidence>
<comment type="subcellular location">
    <subcellularLocation>
        <location evidence="1">Membrane</location>
        <topology evidence="1">Multi-pass membrane protein</topology>
    </subcellularLocation>
</comment>
<dbReference type="GO" id="GO:0005739">
    <property type="term" value="C:mitochondrion"/>
    <property type="evidence" value="ECO:0007669"/>
    <property type="project" value="TreeGrafter"/>
</dbReference>
<dbReference type="AlphaFoldDB" id="A0AAD3H2V0"/>
<keyword evidence="2 6" id="KW-0812">Transmembrane</keyword>
<gene>
    <name evidence="8" type="ORF">CTEN210_04811</name>
</gene>
<evidence type="ECO:0000256" key="6">
    <source>
        <dbReference type="SAM" id="Phobius"/>
    </source>
</evidence>
<keyword evidence="3 6" id="KW-1133">Transmembrane helix</keyword>
<dbReference type="InterPro" id="IPR002912">
    <property type="entry name" value="ACT_dom"/>
</dbReference>
<dbReference type="Proteomes" id="UP001054902">
    <property type="component" value="Unassembled WGS sequence"/>
</dbReference>
<feature type="domain" description="ACT" evidence="7">
    <location>
        <begin position="168"/>
        <end position="252"/>
    </location>
</feature>
<organism evidence="8 9">
    <name type="scientific">Chaetoceros tenuissimus</name>
    <dbReference type="NCBI Taxonomy" id="426638"/>
    <lineage>
        <taxon>Eukaryota</taxon>
        <taxon>Sar</taxon>
        <taxon>Stramenopiles</taxon>
        <taxon>Ochrophyta</taxon>
        <taxon>Bacillariophyta</taxon>
        <taxon>Coscinodiscophyceae</taxon>
        <taxon>Chaetocerotophycidae</taxon>
        <taxon>Chaetocerotales</taxon>
        <taxon>Chaetocerotaceae</taxon>
        <taxon>Chaetoceros</taxon>
    </lineage>
</organism>
<evidence type="ECO:0000313" key="9">
    <source>
        <dbReference type="Proteomes" id="UP001054902"/>
    </source>
</evidence>
<dbReference type="EMBL" id="BLLK01000027">
    <property type="protein sequence ID" value="GFH48335.1"/>
    <property type="molecule type" value="Genomic_DNA"/>
</dbReference>
<dbReference type="Pfam" id="PF10507">
    <property type="entry name" value="TMEM65"/>
    <property type="match status" value="1"/>
</dbReference>
<accession>A0AAD3H2V0</accession>
<comment type="caution">
    <text evidence="8">The sequence shown here is derived from an EMBL/GenBank/DDBJ whole genome shotgun (WGS) entry which is preliminary data.</text>
</comment>
<name>A0AAD3H2V0_9STRA</name>
<evidence type="ECO:0000256" key="3">
    <source>
        <dbReference type="ARBA" id="ARBA00022989"/>
    </source>
</evidence>